<evidence type="ECO:0000259" key="2">
    <source>
        <dbReference type="Pfam" id="PF01370"/>
    </source>
</evidence>
<evidence type="ECO:0000313" key="4">
    <source>
        <dbReference type="Proteomes" id="UP000245412"/>
    </source>
</evidence>
<dbReference type="AlphaFoldDB" id="A0AB73SXP4"/>
<evidence type="ECO:0000313" key="3">
    <source>
        <dbReference type="EMBL" id="PWJ72149.1"/>
    </source>
</evidence>
<feature type="domain" description="NAD-dependent epimerase/dehydratase" evidence="2">
    <location>
        <begin position="29"/>
        <end position="279"/>
    </location>
</feature>
<keyword evidence="4" id="KW-1185">Reference proteome</keyword>
<protein>
    <submittedName>
        <fullName evidence="3">Nucleoside-diphosphate-sugar epimerase</fullName>
    </submittedName>
</protein>
<comment type="caution">
    <text evidence="3">The sequence shown here is derived from an EMBL/GenBank/DDBJ whole genome shotgun (WGS) entry which is preliminary data.</text>
</comment>
<dbReference type="Proteomes" id="UP000245412">
    <property type="component" value="Unassembled WGS sequence"/>
</dbReference>
<dbReference type="RefSeq" id="WP_109748682.1">
    <property type="nucleotide sequence ID" value="NZ_JANKBI010000025.1"/>
</dbReference>
<dbReference type="Gene3D" id="3.40.50.720">
    <property type="entry name" value="NAD(P)-binding Rossmann-like Domain"/>
    <property type="match status" value="1"/>
</dbReference>
<name>A0AB73SXP4_9FIRM</name>
<dbReference type="InterPro" id="IPR001509">
    <property type="entry name" value="Epimerase_deHydtase"/>
</dbReference>
<reference evidence="3 4" key="1">
    <citation type="submission" date="2018-05" db="EMBL/GenBank/DDBJ databases">
        <authorList>
            <person name="Goeker M."/>
            <person name="Huntemann M."/>
            <person name="Clum A."/>
            <person name="Pillay M."/>
            <person name="Palaniappan K."/>
            <person name="Varghese N."/>
            <person name="Mikhailova N."/>
            <person name="Stamatis D."/>
            <person name="Reddy T."/>
            <person name="Daum C."/>
            <person name="Shapiro N."/>
            <person name="Ivanova N."/>
            <person name="Kyrpides N."/>
            <person name="Woyke T."/>
        </authorList>
    </citation>
    <scope>NUCLEOTIDE SEQUENCE [LARGE SCALE GENOMIC DNA]</scope>
    <source>
        <strain evidence="3 4">DSM 26524</strain>
    </source>
</reference>
<dbReference type="CDD" id="cd08946">
    <property type="entry name" value="SDR_e"/>
    <property type="match status" value="1"/>
</dbReference>
<dbReference type="InterPro" id="IPR036291">
    <property type="entry name" value="NAD(P)-bd_dom_sf"/>
</dbReference>
<dbReference type="SUPFAM" id="SSF51735">
    <property type="entry name" value="NAD(P)-binding Rossmann-fold domains"/>
    <property type="match status" value="1"/>
</dbReference>
<dbReference type="Pfam" id="PF01370">
    <property type="entry name" value="Epimerase"/>
    <property type="match status" value="1"/>
</dbReference>
<proteinExistence type="inferred from homology"/>
<sequence length="367" mass="40443">MKYSRVYEESLLSAVSDVKGLDKIKGSTVMVTGATGLIGSAVADLLAAAGRSEDDRQQEAGAVRVLAACRDEEKFRERFGGLGNNRKIEFVYYDAQETVELATVPDYIIHCAGNSHPESFRKEPAETLVGSITGLDNLFKFARKNKRIKRILYVSSSEVYGSRKGSELYKEDDYCYLDFLNSRACYPSGKRAAETLCSCYIEEYGMDAVVVRPGHVYGPTQTASDSRAASQFFRDVMQGKDIVMKSSGMQLRSYCHVLDCASAILTVLLEGACGEAYNISNPDSVVTIRDMAECIAGCAGRRVIFQEAGEAEKKGFNFMSCSALDAGKLLKLGWKGRYPMRDGVQNTLDCLKSNKKQKENLQNHIVV</sequence>
<gene>
    <name evidence="3" type="ORF">C7383_12114</name>
</gene>
<organism evidence="3 4">
    <name type="scientific">Murimonas intestini</name>
    <dbReference type="NCBI Taxonomy" id="1337051"/>
    <lineage>
        <taxon>Bacteria</taxon>
        <taxon>Bacillati</taxon>
        <taxon>Bacillota</taxon>
        <taxon>Clostridia</taxon>
        <taxon>Lachnospirales</taxon>
        <taxon>Lachnospiraceae</taxon>
        <taxon>Murimonas</taxon>
    </lineage>
</organism>
<dbReference type="PANTHER" id="PTHR43000">
    <property type="entry name" value="DTDP-D-GLUCOSE 4,6-DEHYDRATASE-RELATED"/>
    <property type="match status" value="1"/>
</dbReference>
<accession>A0AB73SXP4</accession>
<comment type="similarity">
    <text evidence="1">Belongs to the NAD(P)-dependent epimerase/dehydratase family.</text>
</comment>
<evidence type="ECO:0000256" key="1">
    <source>
        <dbReference type="ARBA" id="ARBA00007637"/>
    </source>
</evidence>
<dbReference type="EMBL" id="QGGY01000021">
    <property type="protein sequence ID" value="PWJ72149.1"/>
    <property type="molecule type" value="Genomic_DNA"/>
</dbReference>